<keyword evidence="2" id="KW-0472">Membrane</keyword>
<keyword evidence="6" id="KW-1185">Reference proteome</keyword>
<dbReference type="Pfam" id="PF07693">
    <property type="entry name" value="KAP_NTPase"/>
    <property type="match status" value="1"/>
</dbReference>
<reference evidence="5" key="2">
    <citation type="submission" date="2025-09" db="UniProtKB">
        <authorList>
            <consortium name="Ensembl"/>
        </authorList>
    </citation>
    <scope>IDENTIFICATION</scope>
</reference>
<keyword evidence="2" id="KW-0812">Transmembrane</keyword>
<evidence type="ECO:0000259" key="3">
    <source>
        <dbReference type="Pfam" id="PF07693"/>
    </source>
</evidence>
<feature type="compositionally biased region" description="Polar residues" evidence="1">
    <location>
        <begin position="763"/>
        <end position="775"/>
    </location>
</feature>
<evidence type="ECO:0000313" key="5">
    <source>
        <dbReference type="Ensembl" id="ENSDLAP00005068078.1"/>
    </source>
</evidence>
<feature type="transmembrane region" description="Helical" evidence="2">
    <location>
        <begin position="234"/>
        <end position="256"/>
    </location>
</feature>
<reference evidence="5" key="1">
    <citation type="submission" date="2025-08" db="UniProtKB">
        <authorList>
            <consortium name="Ensembl"/>
        </authorList>
    </citation>
    <scope>IDENTIFICATION</scope>
</reference>
<evidence type="ECO:0000313" key="6">
    <source>
        <dbReference type="Proteomes" id="UP000694389"/>
    </source>
</evidence>
<dbReference type="SUPFAM" id="SSF47769">
    <property type="entry name" value="SAM/Pointed domain"/>
    <property type="match status" value="1"/>
</dbReference>
<dbReference type="InterPro" id="IPR057092">
    <property type="entry name" value="SAM_KIDINS220"/>
</dbReference>
<feature type="domain" description="Kinase D-interacting substrate of 220 kDa-like SAM" evidence="4">
    <location>
        <begin position="689"/>
        <end position="753"/>
    </location>
</feature>
<feature type="region of interest" description="Disordered" evidence="1">
    <location>
        <begin position="762"/>
        <end position="787"/>
    </location>
</feature>
<dbReference type="Pfam" id="PF23307">
    <property type="entry name" value="SAM_KIDINS220"/>
    <property type="match status" value="1"/>
</dbReference>
<feature type="domain" description="KAP NTPase" evidence="3">
    <location>
        <begin position="122"/>
        <end position="541"/>
    </location>
</feature>
<dbReference type="CTD" id="284353"/>
<organism evidence="5 6">
    <name type="scientific">Dicentrarchus labrax</name>
    <name type="common">European seabass</name>
    <name type="synonym">Morone labrax</name>
    <dbReference type="NCBI Taxonomy" id="13489"/>
    <lineage>
        <taxon>Eukaryota</taxon>
        <taxon>Metazoa</taxon>
        <taxon>Chordata</taxon>
        <taxon>Craniata</taxon>
        <taxon>Vertebrata</taxon>
        <taxon>Euteleostomi</taxon>
        <taxon>Actinopterygii</taxon>
        <taxon>Neopterygii</taxon>
        <taxon>Teleostei</taxon>
        <taxon>Neoteleostei</taxon>
        <taxon>Acanthomorphata</taxon>
        <taxon>Eupercaria</taxon>
        <taxon>Moronidae</taxon>
        <taxon>Dicentrarchus</taxon>
    </lineage>
</organism>
<feature type="transmembrane region" description="Helical" evidence="2">
    <location>
        <begin position="276"/>
        <end position="297"/>
    </location>
</feature>
<evidence type="ECO:0000256" key="2">
    <source>
        <dbReference type="SAM" id="Phobius"/>
    </source>
</evidence>
<dbReference type="Ensembl" id="ENSDLAT00005069674.1">
    <property type="protein sequence ID" value="ENSDLAP00005068078.1"/>
    <property type="gene ID" value="ENSDLAG00005010407.2"/>
</dbReference>
<dbReference type="PANTHER" id="PTHR22674">
    <property type="entry name" value="NTPASE, KAP FAMILY P-LOOP DOMAIN-CONTAINING 1"/>
    <property type="match status" value="1"/>
</dbReference>
<feature type="transmembrane region" description="Helical" evidence="2">
    <location>
        <begin position="168"/>
        <end position="186"/>
    </location>
</feature>
<keyword evidence="2" id="KW-1133">Transmembrane helix</keyword>
<accession>A0A8P4FZQ2</accession>
<feature type="transmembrane region" description="Helical" evidence="2">
    <location>
        <begin position="130"/>
        <end position="148"/>
    </location>
</feature>
<proteinExistence type="predicted"/>
<dbReference type="InterPro" id="IPR013761">
    <property type="entry name" value="SAM/pointed_sf"/>
</dbReference>
<dbReference type="OrthoDB" id="10015264at2759"/>
<dbReference type="GeneID" id="127351536"/>
<dbReference type="InterPro" id="IPR011646">
    <property type="entry name" value="KAP_P-loop"/>
</dbReference>
<dbReference type="OMA" id="SEAKEMY"/>
<feature type="region of interest" description="Disordered" evidence="1">
    <location>
        <begin position="1"/>
        <end position="29"/>
    </location>
</feature>
<dbReference type="GeneTree" id="ENSGT00650000093443"/>
<dbReference type="RefSeq" id="XP_051235115.1">
    <property type="nucleotide sequence ID" value="XM_051379155.1"/>
</dbReference>
<dbReference type="Proteomes" id="UP000694389">
    <property type="component" value="Unassembled WGS sequence"/>
</dbReference>
<sequence>MCGNKGGACSQMESTQTHKHRQRERDTHRFTTCTEVPAVSYSSQARGVFWESCMSQHTVNMYHPTKDDIYAYALSKTLTKVSSPATVGLYSSCENRIRMILKQMEVNMNQEASRIEQEYKKKPRPRSANPSFTGFLALIGRLLFYMPIWTKQNQQYDNVRFIYVHFSAWHFAGSDLLWAGLAIRLFHAMQMNFGKLQLVLYRVAQYDEEEEVKKKIVEDGPNNWRSKKVCCCPLWFFILCILVVPITLLVFLLTFGLPKNEIEPEEGVNAKGQVGVLEGVFIAALGVPAASALRFAFMMAKNLIFTQDLNIKKGMDNERVSSQLGFMNEVRKEMWFLSRFIQFMEVFERRRIRVVLQITNLDRCSPQKIVAVLDAINILLSDEESPFISILAVNPDVLVQKVNFADGCFSKEDRAYALLNCIVTLAFTVPPLCNDSKRNLFHSLTHNSELPENLIRREDRHRTGDLEKISSTDESTVFIPLDTKQSEPLIEKTTPALHVKEEDVEKLVNNILNSNEINLNKYMLDDAMSMRRVINSIRVTAIIMMALKKESPLPEYIAAWVVLANQWPCRLSWIIQCVEDAQQRADIGDGVANTNDSKTLWEVFSESRAELYVMSGQIEELLEQDGDPEMFEKFLKVDFQFTLKDLKTFEMTTVNLDHTIRKEMAQIRGTSRLRDSGWMRNLAPLPITTLINMDTEDVCTELARMKFPSKYVDIVRKNDLNGSALVFGDADDLKVLLGMTFGEWATFRLHFLSSLSHLRPQYKSESPHSQNQLSRSPLHVAHHHKMT</sequence>
<dbReference type="AlphaFoldDB" id="A0A8P4FZQ2"/>
<evidence type="ECO:0000259" key="4">
    <source>
        <dbReference type="Pfam" id="PF23307"/>
    </source>
</evidence>
<gene>
    <name evidence="5" type="primary">nkpd1</name>
</gene>
<dbReference type="InterPro" id="IPR052754">
    <property type="entry name" value="NTPase_KAP_P-loop"/>
</dbReference>
<protein>
    <submittedName>
        <fullName evidence="5">NTPase, KAP family P-loop domain containing 1</fullName>
    </submittedName>
</protein>
<dbReference type="PANTHER" id="PTHR22674:SF6">
    <property type="entry name" value="NTPASE KAP FAMILY P-LOOP DOMAIN-CONTAINING PROTEIN 1"/>
    <property type="match status" value="1"/>
</dbReference>
<evidence type="ECO:0000256" key="1">
    <source>
        <dbReference type="SAM" id="MobiDB-lite"/>
    </source>
</evidence>
<name>A0A8P4FZQ2_DICLA</name>